<dbReference type="OrthoDB" id="1435444at2759"/>
<dbReference type="AlphaFoldDB" id="A0A8J5ZF99"/>
<dbReference type="EMBL" id="JAHUZN010000004">
    <property type="protein sequence ID" value="KAG8497232.1"/>
    <property type="molecule type" value="Genomic_DNA"/>
</dbReference>
<accession>A0A8J5ZF99</accession>
<name>A0A8J5ZF99_9ROSI</name>
<dbReference type="PANTHER" id="PTHR33223">
    <property type="entry name" value="CCHC-TYPE DOMAIN-CONTAINING PROTEIN"/>
    <property type="match status" value="1"/>
</dbReference>
<gene>
    <name evidence="2" type="ORF">CXB51_008426</name>
</gene>
<feature type="region of interest" description="Disordered" evidence="1">
    <location>
        <begin position="90"/>
        <end position="112"/>
    </location>
</feature>
<dbReference type="PANTHER" id="PTHR33223:SF11">
    <property type="entry name" value="ELEMENT PROTEIN, PUTATIVE-RELATED"/>
    <property type="match status" value="1"/>
</dbReference>
<dbReference type="Proteomes" id="UP000701853">
    <property type="component" value="Chromosome 4"/>
</dbReference>
<keyword evidence="3" id="KW-1185">Reference proteome</keyword>
<organism evidence="2 3">
    <name type="scientific">Gossypium anomalum</name>
    <dbReference type="NCBI Taxonomy" id="47600"/>
    <lineage>
        <taxon>Eukaryota</taxon>
        <taxon>Viridiplantae</taxon>
        <taxon>Streptophyta</taxon>
        <taxon>Embryophyta</taxon>
        <taxon>Tracheophyta</taxon>
        <taxon>Spermatophyta</taxon>
        <taxon>Magnoliopsida</taxon>
        <taxon>eudicotyledons</taxon>
        <taxon>Gunneridae</taxon>
        <taxon>Pentapetalae</taxon>
        <taxon>rosids</taxon>
        <taxon>malvids</taxon>
        <taxon>Malvales</taxon>
        <taxon>Malvaceae</taxon>
        <taxon>Malvoideae</taxon>
        <taxon>Gossypium</taxon>
    </lineage>
</organism>
<evidence type="ECO:0000256" key="1">
    <source>
        <dbReference type="SAM" id="MobiDB-lite"/>
    </source>
</evidence>
<evidence type="ECO:0000313" key="2">
    <source>
        <dbReference type="EMBL" id="KAG8497232.1"/>
    </source>
</evidence>
<comment type="caution">
    <text evidence="2">The sequence shown here is derived from an EMBL/GenBank/DDBJ whole genome shotgun (WGS) entry which is preliminary data.</text>
</comment>
<reference evidence="2 3" key="1">
    <citation type="journal article" date="2021" name="bioRxiv">
        <title>The Gossypium anomalum genome as a resource for cotton improvement and evolutionary analysis of hybrid incompatibility.</title>
        <authorList>
            <person name="Grover C.E."/>
            <person name="Yuan D."/>
            <person name="Arick M.A."/>
            <person name="Miller E.R."/>
            <person name="Hu G."/>
            <person name="Peterson D.G."/>
            <person name="Wendel J.F."/>
            <person name="Udall J.A."/>
        </authorList>
    </citation>
    <scope>NUCLEOTIDE SEQUENCE [LARGE SCALE GENOMIC DNA]</scope>
    <source>
        <strain evidence="2">JFW-Udall</strain>
        <tissue evidence="2">Leaf</tissue>
    </source>
</reference>
<protein>
    <recommendedName>
        <fullName evidence="4">Retrotransposon gag domain-containing protein</fullName>
    </recommendedName>
</protein>
<proteinExistence type="predicted"/>
<feature type="compositionally biased region" description="Polar residues" evidence="1">
    <location>
        <begin position="96"/>
        <end position="110"/>
    </location>
</feature>
<evidence type="ECO:0008006" key="4">
    <source>
        <dbReference type="Google" id="ProtNLM"/>
    </source>
</evidence>
<sequence>MDLETLYDARERYKDLLRRCPHHRLPLWLQVQTFYNGVNPSTRQLIDAAAGGTLNNKTPEEAYEFIEEMSLNNYQCNTYNAGWRNHPNFSWGGQGNQRPQHPSGFQQPPYQQEKKSNLEEMMTKFISVAKTHFQNTETALKNQQASIQWFENQIGQLAKIISERPQGSLLSNTETNPMEELNAITVQDEEGLVEPEPELRQ</sequence>
<evidence type="ECO:0000313" key="3">
    <source>
        <dbReference type="Proteomes" id="UP000701853"/>
    </source>
</evidence>